<organism evidence="1 2">
    <name type="scientific">Borrelia turicatae</name>
    <dbReference type="NCBI Taxonomy" id="142"/>
    <lineage>
        <taxon>Bacteria</taxon>
        <taxon>Pseudomonadati</taxon>
        <taxon>Spirochaetota</taxon>
        <taxon>Spirochaetia</taxon>
        <taxon>Spirochaetales</taxon>
        <taxon>Borreliaceae</taxon>
        <taxon>Borrelia</taxon>
    </lineage>
</organism>
<dbReference type="Proteomes" id="UP000264231">
    <property type="component" value="Plasmid lp48"/>
</dbReference>
<evidence type="ECO:0000313" key="1">
    <source>
        <dbReference type="EMBL" id="ANF34643.1"/>
    </source>
</evidence>
<proteinExistence type="predicted"/>
<gene>
    <name evidence="1" type="ORF">A7978_05190</name>
</gene>
<geneLocation type="plasmid" evidence="1 2">
    <name>lp48</name>
</geneLocation>
<sequence>MFGEYYRNIPVWGDKPVFMLRECEVSCLYRIFSDAVFESLLYIGEKLKGILFNDLKIMDNFLLK</sequence>
<keyword evidence="1" id="KW-0614">Plasmid</keyword>
<name>A0A172XDE9_BORTU</name>
<reference evidence="1 2" key="1">
    <citation type="submission" date="2016-05" db="EMBL/GenBank/DDBJ databases">
        <title>Chromosome and linear plasmid sequence of a 2015 human isolate of tick-borne relapsing fever spirochete, Borrelia turicatae.</title>
        <authorList>
            <person name="Kingry L.C."/>
            <person name="Dhwani B."/>
            <person name="Replogle A."/>
            <person name="Sexton C."/>
            <person name="Rowe L."/>
            <person name="Stermole B.M."/>
            <person name="Christensen A.M."/>
            <person name="Schriefer M.E."/>
        </authorList>
    </citation>
    <scope>NUCLEOTIDE SEQUENCE [LARGE SCALE GENOMIC DNA]</scope>
    <source>
        <strain evidence="1 2">BTE5EL</strain>
        <plasmid evidence="1 2">lp48</plasmid>
    </source>
</reference>
<dbReference type="AlphaFoldDB" id="A0A172XDE9"/>
<protein>
    <submittedName>
        <fullName evidence="1">Uncharacterized protein</fullName>
    </submittedName>
</protein>
<accession>A0A172XDE9</accession>
<dbReference type="EMBL" id="CP015636">
    <property type="protein sequence ID" value="ANF34643.1"/>
    <property type="molecule type" value="Genomic_DNA"/>
</dbReference>
<evidence type="ECO:0000313" key="2">
    <source>
        <dbReference type="Proteomes" id="UP000264231"/>
    </source>
</evidence>